<evidence type="ECO:0000313" key="4">
    <source>
        <dbReference type="Proteomes" id="UP000216107"/>
    </source>
</evidence>
<organism evidence="3 4">
    <name type="scientific">Candidatus Dactylopiibacterium carminicum</name>
    <dbReference type="NCBI Taxonomy" id="857335"/>
    <lineage>
        <taxon>Bacteria</taxon>
        <taxon>Pseudomonadati</taxon>
        <taxon>Pseudomonadota</taxon>
        <taxon>Betaproteobacteria</taxon>
        <taxon>Rhodocyclales</taxon>
        <taxon>Rhodocyclaceae</taxon>
        <taxon>Candidatus Dactylopiibacterium</taxon>
    </lineage>
</organism>
<reference evidence="2 5" key="1">
    <citation type="submission" date="2016-08" db="EMBL/GenBank/DDBJ databases">
        <title>Candidatus Dactylopiibacterium carminicum genome sequence.</title>
        <authorList>
            <person name="Ramirez-Puebla S.T."/>
            <person name="Ormeno-Orrillo E."/>
            <person name="Vera-Ponce De Leon A."/>
            <person name="Luis L."/>
            <person name="Sanchez-Flores A."/>
            <person name="Monica R."/>
            <person name="Martinez-Romero E."/>
        </authorList>
    </citation>
    <scope>NUCLEOTIDE SEQUENCE [LARGE SCALE GENOMIC DNA]</scope>
    <source>
        <strain evidence="2">END1</strain>
    </source>
</reference>
<comment type="caution">
    <text evidence="3">The sequence shown here is derived from an EMBL/GenBank/DDBJ whole genome shotgun (WGS) entry which is preliminary data.</text>
</comment>
<accession>A0A272ET39</accession>
<evidence type="ECO:0000313" key="2">
    <source>
        <dbReference type="EMBL" id="KAF7598924.1"/>
    </source>
</evidence>
<feature type="chain" id="PRO_5012538023" description="Lipocalin-like domain-containing protein" evidence="1">
    <location>
        <begin position="21"/>
        <end position="127"/>
    </location>
</feature>
<dbReference type="EMBL" id="NMRN01000027">
    <property type="protein sequence ID" value="PAS92900.1"/>
    <property type="molecule type" value="Genomic_DNA"/>
</dbReference>
<dbReference type="Proteomes" id="UP000623509">
    <property type="component" value="Unassembled WGS sequence"/>
</dbReference>
<dbReference type="Proteomes" id="UP000216107">
    <property type="component" value="Unassembled WGS sequence"/>
</dbReference>
<sequence length="127" mass="14757">MIRRILIAAMLASAIPLAQAQAPACFEPKQKFDARFVGNWEIAQWQVRYSIRQQGNQICLYARDASANEWFQISGLDWDGKTLAASFLLPSTKWRTESRLTLLDNNRVRDEYSHPEGRQTDVWTRRK</sequence>
<dbReference type="RefSeq" id="WP_095524867.1">
    <property type="nucleotide sequence ID" value="NZ_MDUX01000033.1"/>
</dbReference>
<evidence type="ECO:0000313" key="3">
    <source>
        <dbReference type="EMBL" id="PAS92900.1"/>
    </source>
</evidence>
<dbReference type="OrthoDB" id="556502at2"/>
<reference evidence="3 4" key="2">
    <citation type="submission" date="2017-07" db="EMBL/GenBank/DDBJ databases">
        <title>Candidatus Dactylopiibacterium carminicum, a nitrogen-fixing symbiont of the cochineal insect Dactylopius coccus and Dactylopius opuntiae (Hemiptera: Coccoidea: Dactylopiidae).</title>
        <authorList>
            <person name="Vera A."/>
        </authorList>
    </citation>
    <scope>NUCLEOTIDE SEQUENCE [LARGE SCALE GENOMIC DNA]</scope>
    <source>
        <strain evidence="3 4">NFDCM</strain>
    </source>
</reference>
<proteinExistence type="predicted"/>
<keyword evidence="5" id="KW-1185">Reference proteome</keyword>
<keyword evidence="1" id="KW-0732">Signal</keyword>
<evidence type="ECO:0000313" key="5">
    <source>
        <dbReference type="Proteomes" id="UP000623509"/>
    </source>
</evidence>
<gene>
    <name evidence="2" type="ORF">BGI27_10660</name>
    <name evidence="3" type="ORF">CGU29_09745</name>
</gene>
<evidence type="ECO:0008006" key="6">
    <source>
        <dbReference type="Google" id="ProtNLM"/>
    </source>
</evidence>
<evidence type="ECO:0000256" key="1">
    <source>
        <dbReference type="SAM" id="SignalP"/>
    </source>
</evidence>
<protein>
    <recommendedName>
        <fullName evidence="6">Lipocalin-like domain-containing protein</fullName>
    </recommendedName>
</protein>
<dbReference type="EMBL" id="MDUX01000033">
    <property type="protein sequence ID" value="KAF7598924.1"/>
    <property type="molecule type" value="Genomic_DNA"/>
</dbReference>
<dbReference type="AlphaFoldDB" id="A0A272ET39"/>
<feature type="signal peptide" evidence="1">
    <location>
        <begin position="1"/>
        <end position="20"/>
    </location>
</feature>
<name>A0A272ET39_9RHOO</name>